<dbReference type="InterPro" id="IPR025269">
    <property type="entry name" value="SAM-like_dom"/>
</dbReference>
<keyword evidence="4" id="KW-0233">DNA recombination</keyword>
<dbReference type="OrthoDB" id="5391994at2"/>
<dbReference type="PANTHER" id="PTHR30349:SF41">
    <property type="entry name" value="INTEGRASE_RECOMBINASE PROTEIN MJ0367-RELATED"/>
    <property type="match status" value="1"/>
</dbReference>
<comment type="caution">
    <text evidence="9">The sequence shown here is derived from an EMBL/GenBank/DDBJ whole genome shotgun (WGS) entry which is preliminary data.</text>
</comment>
<dbReference type="InterPro" id="IPR050090">
    <property type="entry name" value="Tyrosine_recombinase_XerCD"/>
</dbReference>
<dbReference type="Pfam" id="PF00589">
    <property type="entry name" value="Phage_integrase"/>
    <property type="match status" value="1"/>
</dbReference>
<dbReference type="RefSeq" id="WP_115550577.1">
    <property type="nucleotide sequence ID" value="NZ_CAOYUU010000002.1"/>
</dbReference>
<dbReference type="Pfam" id="PF13102">
    <property type="entry name" value="Phage_int_SAM_5"/>
    <property type="match status" value="1"/>
</dbReference>
<evidence type="ECO:0000259" key="7">
    <source>
        <dbReference type="PROSITE" id="PS51898"/>
    </source>
</evidence>
<dbReference type="PROSITE" id="PS51900">
    <property type="entry name" value="CB"/>
    <property type="match status" value="1"/>
</dbReference>
<evidence type="ECO:0000256" key="1">
    <source>
        <dbReference type="ARBA" id="ARBA00008857"/>
    </source>
</evidence>
<dbReference type="GeneID" id="82534677"/>
<dbReference type="InterPro" id="IPR013762">
    <property type="entry name" value="Integrase-like_cat_sf"/>
</dbReference>
<dbReference type="InterPro" id="IPR011010">
    <property type="entry name" value="DNA_brk_join_enz"/>
</dbReference>
<keyword evidence="2" id="KW-0229">DNA integration</keyword>
<dbReference type="GO" id="GO:0015074">
    <property type="term" value="P:DNA integration"/>
    <property type="evidence" value="ECO:0007669"/>
    <property type="project" value="UniProtKB-KW"/>
</dbReference>
<dbReference type="Pfam" id="PF12167">
    <property type="entry name" value="Arm-DNA-bind_2"/>
    <property type="match status" value="1"/>
</dbReference>
<name>A0A3D8IGJ9_9HELI</name>
<dbReference type="AlphaFoldDB" id="A0A3D8IGJ9"/>
<keyword evidence="3 5" id="KW-0238">DNA-binding</keyword>
<dbReference type="GO" id="GO:0003677">
    <property type="term" value="F:DNA binding"/>
    <property type="evidence" value="ECO:0007669"/>
    <property type="project" value="UniProtKB-UniRule"/>
</dbReference>
<feature type="coiled-coil region" evidence="6">
    <location>
        <begin position="35"/>
        <end position="69"/>
    </location>
</feature>
<keyword evidence="6" id="KW-0175">Coiled coil</keyword>
<dbReference type="GO" id="GO:0006310">
    <property type="term" value="P:DNA recombination"/>
    <property type="evidence" value="ECO:0007669"/>
    <property type="project" value="UniProtKB-KW"/>
</dbReference>
<dbReference type="CDD" id="cd01189">
    <property type="entry name" value="INT_ICEBs1_C_like"/>
    <property type="match status" value="1"/>
</dbReference>
<dbReference type="PANTHER" id="PTHR30349">
    <property type="entry name" value="PHAGE INTEGRASE-RELATED"/>
    <property type="match status" value="1"/>
</dbReference>
<evidence type="ECO:0000259" key="8">
    <source>
        <dbReference type="PROSITE" id="PS51900"/>
    </source>
</evidence>
<accession>A0A3D8IGJ9</accession>
<gene>
    <name evidence="9" type="ORF">CQA43_00010</name>
</gene>
<dbReference type="Gene3D" id="1.10.443.10">
    <property type="entry name" value="Intergrase catalytic core"/>
    <property type="match status" value="1"/>
</dbReference>
<evidence type="ECO:0000256" key="6">
    <source>
        <dbReference type="SAM" id="Coils"/>
    </source>
</evidence>
<dbReference type="InterPro" id="IPR044068">
    <property type="entry name" value="CB"/>
</dbReference>
<evidence type="ECO:0000313" key="9">
    <source>
        <dbReference type="EMBL" id="RDU64243.1"/>
    </source>
</evidence>
<dbReference type="PROSITE" id="PS51898">
    <property type="entry name" value="TYR_RECOMBINASE"/>
    <property type="match status" value="1"/>
</dbReference>
<organism evidence="9 10">
    <name type="scientific">Helicobacter ganmani</name>
    <dbReference type="NCBI Taxonomy" id="60246"/>
    <lineage>
        <taxon>Bacteria</taxon>
        <taxon>Pseudomonadati</taxon>
        <taxon>Campylobacterota</taxon>
        <taxon>Epsilonproteobacteria</taxon>
        <taxon>Campylobacterales</taxon>
        <taxon>Helicobacteraceae</taxon>
        <taxon>Helicobacter</taxon>
    </lineage>
</organism>
<dbReference type="EMBL" id="NXLS01000001">
    <property type="protein sequence ID" value="RDU64243.1"/>
    <property type="molecule type" value="Genomic_DNA"/>
</dbReference>
<dbReference type="Gene3D" id="1.10.150.130">
    <property type="match status" value="1"/>
</dbReference>
<protein>
    <submittedName>
        <fullName evidence="9">Site-specific integrase</fullName>
    </submittedName>
</protein>
<dbReference type="InterPro" id="IPR002104">
    <property type="entry name" value="Integrase_catalytic"/>
</dbReference>
<dbReference type="InterPro" id="IPR010998">
    <property type="entry name" value="Integrase_recombinase_N"/>
</dbReference>
<evidence type="ECO:0000256" key="5">
    <source>
        <dbReference type="PROSITE-ProRule" id="PRU01248"/>
    </source>
</evidence>
<evidence type="ECO:0000313" key="10">
    <source>
        <dbReference type="Proteomes" id="UP000256650"/>
    </source>
</evidence>
<evidence type="ECO:0000256" key="3">
    <source>
        <dbReference type="ARBA" id="ARBA00023125"/>
    </source>
</evidence>
<comment type="similarity">
    <text evidence="1">Belongs to the 'phage' integrase family.</text>
</comment>
<sequence length="361" mass="42739">MKNIYIRNNTIYIDYYKNGKRFRKSTGIKKTSKAIEFVEANILLFQDNIKEARAKYESLNDDSNVVSREQEPFTFKVVSENFLKEKRFLKERTKDFYSSVIKGALIFLKEFNLIFLSDFKRKHNVLFLEFLIKRGYSQKTIKLYFIIFKSFFKYAIDNDLIDKNPIFLPKMKQQTPKETINPFSLEEALNLIKNAQDDLKTYLILGFFCGARTGEILALTFKDINLQTREIIINKSLSDKGIIDSPKTLSSNRVIDMLDIVYNHLKTLKYQSLEQRIIVLPRYKIRSEFYALQKQLKLQRRRLYDTRHSFASIMLSKGEEPMWVGCKMMGHKDLTETYKTYAKYLPKPITHRATFLQDIEI</sequence>
<dbReference type="InterPro" id="IPR022000">
    <property type="entry name" value="Min27-like_integrase_DNA_bind"/>
</dbReference>
<feature type="domain" description="Core-binding (CB)" evidence="8">
    <location>
        <begin position="73"/>
        <end position="156"/>
    </location>
</feature>
<dbReference type="SUPFAM" id="SSF56349">
    <property type="entry name" value="DNA breaking-rejoining enzymes"/>
    <property type="match status" value="1"/>
</dbReference>
<evidence type="ECO:0000256" key="2">
    <source>
        <dbReference type="ARBA" id="ARBA00022908"/>
    </source>
</evidence>
<dbReference type="Proteomes" id="UP000256650">
    <property type="component" value="Unassembled WGS sequence"/>
</dbReference>
<proteinExistence type="inferred from homology"/>
<reference evidence="9 10" key="1">
    <citation type="submission" date="2018-04" db="EMBL/GenBank/DDBJ databases">
        <title>Novel Campyloabacter and Helicobacter Species and Strains.</title>
        <authorList>
            <person name="Mannion A.J."/>
            <person name="Shen Z."/>
            <person name="Fox J.G."/>
        </authorList>
    </citation>
    <scope>NUCLEOTIDE SEQUENCE [LARGE SCALE GENOMIC DNA]</scope>
    <source>
        <strain evidence="9 10">MIT 99-5101</strain>
    </source>
</reference>
<evidence type="ECO:0000256" key="4">
    <source>
        <dbReference type="ARBA" id="ARBA00023172"/>
    </source>
</evidence>
<feature type="domain" description="Tyr recombinase" evidence="7">
    <location>
        <begin position="178"/>
        <end position="356"/>
    </location>
</feature>
<keyword evidence="10" id="KW-1185">Reference proteome</keyword>